<evidence type="ECO:0000256" key="1">
    <source>
        <dbReference type="ARBA" id="ARBA00004058"/>
    </source>
</evidence>
<dbReference type="PATRIC" id="fig|1177755.3.peg.624"/>
<dbReference type="Proteomes" id="UP000095087">
    <property type="component" value="Unassembled WGS sequence"/>
</dbReference>
<comment type="caution">
    <text evidence="13">The sequence shown here is derived from an EMBL/GenBank/DDBJ whole genome shotgun (WGS) entry which is preliminary data.</text>
</comment>
<reference evidence="13 14" key="1">
    <citation type="submission" date="2016-07" db="EMBL/GenBank/DDBJ databases">
        <title>Draft genome sequence of Methyloligella halotolerans C2T (VKM B-2706T=CCUG 61687T=DSM 25045T), a halotolerant polyhydroxybutyrate accumulating methylotroph.</title>
        <authorList>
            <person name="Vasilenko O.V."/>
            <person name="Doronina N.V."/>
            <person name="Poroshina M.N."/>
            <person name="Tarlachkov S.V."/>
            <person name="Trotsenko Y.A."/>
        </authorList>
    </citation>
    <scope>NUCLEOTIDE SEQUENCE [LARGE SCALE GENOMIC DNA]</scope>
    <source>
        <strain evidence="13 14">VKM B-2706</strain>
    </source>
</reference>
<dbReference type="NCBIfam" id="TIGR03120">
    <property type="entry name" value="one_C_mch"/>
    <property type="match status" value="1"/>
</dbReference>
<dbReference type="RefSeq" id="WP_069094014.1">
    <property type="nucleotide sequence ID" value="NZ_MASI01000001.1"/>
</dbReference>
<dbReference type="Gene3D" id="3.30.1030.10">
    <property type="entry name" value="Methenyltetrahydromethanopterin Cyclohydrolase, Chain A, domain 2"/>
    <property type="match status" value="1"/>
</dbReference>
<dbReference type="Pfam" id="PF02289">
    <property type="entry name" value="MCH"/>
    <property type="match status" value="1"/>
</dbReference>
<proteinExistence type="inferred from homology"/>
<dbReference type="GO" id="GO:0046294">
    <property type="term" value="P:formaldehyde catabolic process"/>
    <property type="evidence" value="ECO:0007669"/>
    <property type="project" value="UniProtKB-UniRule"/>
</dbReference>
<keyword evidence="7 12" id="KW-0963">Cytoplasm</keyword>
<dbReference type="UniPathway" id="UPA00562">
    <property type="reaction ID" value="UER00703"/>
</dbReference>
<evidence type="ECO:0000256" key="8">
    <source>
        <dbReference type="ARBA" id="ARBA00022563"/>
    </source>
</evidence>
<evidence type="ECO:0000256" key="11">
    <source>
        <dbReference type="ARBA" id="ARBA00048684"/>
    </source>
</evidence>
<evidence type="ECO:0000256" key="2">
    <source>
        <dbReference type="ARBA" id="ARBA00004496"/>
    </source>
</evidence>
<evidence type="ECO:0000256" key="9">
    <source>
        <dbReference type="ARBA" id="ARBA00022801"/>
    </source>
</evidence>
<protein>
    <recommendedName>
        <fullName evidence="6 12">Methenyltetrahydromethanopterin cyclohydrolase</fullName>
        <ecNumber evidence="5 12">3.5.4.27</ecNumber>
    </recommendedName>
    <alternativeName>
        <fullName evidence="10 12">Methenyl-H4MPT cyclohydrolase</fullName>
    </alternativeName>
</protein>
<evidence type="ECO:0000256" key="4">
    <source>
        <dbReference type="ARBA" id="ARBA00006902"/>
    </source>
</evidence>
<evidence type="ECO:0000313" key="14">
    <source>
        <dbReference type="Proteomes" id="UP000095087"/>
    </source>
</evidence>
<accession>A0A1E2S2Y0</accession>
<gene>
    <name evidence="12" type="primary">mch</name>
    <name evidence="13" type="ORF">A7A08_00625</name>
</gene>
<dbReference type="EC" id="3.5.4.27" evidence="5 12"/>
<dbReference type="STRING" id="1177755.A7A08_00625"/>
<keyword evidence="14" id="KW-1185">Reference proteome</keyword>
<comment type="subcellular location">
    <subcellularLocation>
        <location evidence="2 12">Cytoplasm</location>
    </subcellularLocation>
</comment>
<comment type="catalytic activity">
    <reaction evidence="11 12">
        <text>5,10-methenyl-5,6,7,8-tetrahydromethanopterin + H2O = N(5)-formyl-5,6,7,8-tetrahydromethanopterin + H(+)</text>
        <dbReference type="Rhea" id="RHEA:19053"/>
        <dbReference type="ChEBI" id="CHEBI:15377"/>
        <dbReference type="ChEBI" id="CHEBI:15378"/>
        <dbReference type="ChEBI" id="CHEBI:58018"/>
        <dbReference type="ChEBI" id="CHEBI:58337"/>
        <dbReference type="EC" id="3.5.4.27"/>
    </reaction>
</comment>
<organism evidence="13 14">
    <name type="scientific">Methyloligella halotolerans</name>
    <dbReference type="NCBI Taxonomy" id="1177755"/>
    <lineage>
        <taxon>Bacteria</taxon>
        <taxon>Pseudomonadati</taxon>
        <taxon>Pseudomonadota</taxon>
        <taxon>Alphaproteobacteria</taxon>
        <taxon>Hyphomicrobiales</taxon>
        <taxon>Hyphomicrobiaceae</taxon>
        <taxon>Methyloligella</taxon>
    </lineage>
</organism>
<comment type="similarity">
    <text evidence="4 12">Belongs to the MCH family.</text>
</comment>
<comment type="pathway">
    <text evidence="3 12">One-carbon metabolism; formaldehyde degradation; formate from formaldehyde (H(4)MPT route): step 3/5.</text>
</comment>
<evidence type="ECO:0000256" key="5">
    <source>
        <dbReference type="ARBA" id="ARBA00012765"/>
    </source>
</evidence>
<dbReference type="Gene3D" id="3.10.340.11">
    <property type="entry name" value="Methenyltetrahydromethanopterin Cyclohydrolase, Chain A, domain 1"/>
    <property type="match status" value="1"/>
</dbReference>
<dbReference type="InterPro" id="IPR003209">
    <property type="entry name" value="METHMP_CycHdrlase"/>
</dbReference>
<dbReference type="EMBL" id="MASI01000001">
    <property type="protein sequence ID" value="ODA68791.1"/>
    <property type="molecule type" value="Genomic_DNA"/>
</dbReference>
<comment type="function">
    <text evidence="1 12">Catalyzes the hydrolysis of methenyl-H(4)MPT(+) to 5-formyl-H(4)MPT.</text>
</comment>
<keyword evidence="8 12" id="KW-0554">One-carbon metabolism</keyword>
<dbReference type="HAMAP" id="MF_00486">
    <property type="entry name" value="McH"/>
    <property type="match status" value="1"/>
</dbReference>
<dbReference type="GO" id="GO:0005737">
    <property type="term" value="C:cytoplasm"/>
    <property type="evidence" value="ECO:0007669"/>
    <property type="project" value="UniProtKB-SubCell"/>
</dbReference>
<sequence>MSDKIKAPSVNKTVKPIVEKMIAEADQLRIAVSKGEAGETLIDCGDKVPGGLEAGRRMAEVCLGGLGTVSLEVADTESPFAFNVTVHSSQPVIACLGSQYAGWSLSAKKDDGKTYYVLGSGPGRALGSSEPLFKELGYRDTADEGFFVLEADAPPPASLVKEVAEACKVKPENLTFLYAPTSSIAGMVQIIGRSLEVALHKAHELHFPLENIVDGIASAPLAPPAPDFVQAMGRTNDAIIYGGRVQLYVNGDEKAAEELAEKLPSSASKDYGQPFAEIFSAVKGDFYAIDKMLFSPAQAMVSALESGKSFQAGGIDNVLLNRCFYK</sequence>
<keyword evidence="9 12" id="KW-0378">Hydrolase</keyword>
<evidence type="ECO:0000256" key="3">
    <source>
        <dbReference type="ARBA" id="ARBA00005087"/>
    </source>
</evidence>
<evidence type="ECO:0000313" key="13">
    <source>
        <dbReference type="EMBL" id="ODA68791.1"/>
    </source>
</evidence>
<evidence type="ECO:0000256" key="6">
    <source>
        <dbReference type="ARBA" id="ARBA00020597"/>
    </source>
</evidence>
<dbReference type="SUPFAM" id="SSF56199">
    <property type="entry name" value="Methenyltetrahydromethanopterin cyclohydrolase"/>
    <property type="match status" value="1"/>
</dbReference>
<dbReference type="AlphaFoldDB" id="A0A1E2S2Y0"/>
<dbReference type="GO" id="GO:0018759">
    <property type="term" value="F:methenyltetrahydromethanopterin cyclohydrolase activity"/>
    <property type="evidence" value="ECO:0007669"/>
    <property type="project" value="UniProtKB-UniRule"/>
</dbReference>
<evidence type="ECO:0000256" key="10">
    <source>
        <dbReference type="ARBA" id="ARBA00030468"/>
    </source>
</evidence>
<dbReference type="GO" id="GO:0006730">
    <property type="term" value="P:one-carbon metabolic process"/>
    <property type="evidence" value="ECO:0007669"/>
    <property type="project" value="UniProtKB-UniRule"/>
</dbReference>
<evidence type="ECO:0000256" key="12">
    <source>
        <dbReference type="HAMAP-Rule" id="MF_00486"/>
    </source>
</evidence>
<name>A0A1E2S2Y0_9HYPH</name>
<evidence type="ECO:0000256" key="7">
    <source>
        <dbReference type="ARBA" id="ARBA00022490"/>
    </source>
</evidence>
<dbReference type="CDD" id="cd00545">
    <property type="entry name" value="MCH"/>
    <property type="match status" value="1"/>
</dbReference>